<evidence type="ECO:0000313" key="1">
    <source>
        <dbReference type="EMBL" id="QJI03940.1"/>
    </source>
</evidence>
<dbReference type="AlphaFoldDB" id="A0A6M3Y166"/>
<sequence>MRYIKEDFEGRRVEYRHDEPGGAVLEIEGPGGKFTSIGQPALYLVVRVIQDYLDGIRKDSRAPDGSTPEEVLDGHLAILRDRQCGGIHPDVTVDRDFVLNLIKEIYRIRTELGVARNKLAGAQDMMMGIVDYIKDYR</sequence>
<reference evidence="1" key="1">
    <citation type="submission" date="2020-03" db="EMBL/GenBank/DDBJ databases">
        <title>The deep terrestrial virosphere.</title>
        <authorList>
            <person name="Holmfeldt K."/>
            <person name="Nilsson E."/>
            <person name="Simone D."/>
            <person name="Lopez-Fernandez M."/>
            <person name="Wu X."/>
            <person name="de Brujin I."/>
            <person name="Lundin D."/>
            <person name="Andersson A."/>
            <person name="Bertilsson S."/>
            <person name="Dopson M."/>
        </authorList>
    </citation>
    <scope>NUCLEOTIDE SEQUENCE</scope>
    <source>
        <strain evidence="1">TM448B05581</strain>
    </source>
</reference>
<protein>
    <submittedName>
        <fullName evidence="1">Uncharacterized protein</fullName>
    </submittedName>
</protein>
<organism evidence="1">
    <name type="scientific">viral metagenome</name>
    <dbReference type="NCBI Taxonomy" id="1070528"/>
    <lineage>
        <taxon>unclassified sequences</taxon>
        <taxon>metagenomes</taxon>
        <taxon>organismal metagenomes</taxon>
    </lineage>
</organism>
<proteinExistence type="predicted"/>
<dbReference type="EMBL" id="MT145133">
    <property type="protein sequence ID" value="QJI03940.1"/>
    <property type="molecule type" value="Genomic_DNA"/>
</dbReference>
<gene>
    <name evidence="1" type="ORF">TM448B05581_0003</name>
</gene>
<name>A0A6M3Y166_9ZZZZ</name>
<accession>A0A6M3Y166</accession>